<comment type="caution">
    <text evidence="2">The sequence shown here is derived from an EMBL/GenBank/DDBJ whole genome shotgun (WGS) entry which is preliminary data.</text>
</comment>
<organism evidence="2 3">
    <name type="scientific">Pleurodeles waltl</name>
    <name type="common">Iberian ribbed newt</name>
    <dbReference type="NCBI Taxonomy" id="8319"/>
    <lineage>
        <taxon>Eukaryota</taxon>
        <taxon>Metazoa</taxon>
        <taxon>Chordata</taxon>
        <taxon>Craniata</taxon>
        <taxon>Vertebrata</taxon>
        <taxon>Euteleostomi</taxon>
        <taxon>Amphibia</taxon>
        <taxon>Batrachia</taxon>
        <taxon>Caudata</taxon>
        <taxon>Salamandroidea</taxon>
        <taxon>Salamandridae</taxon>
        <taxon>Pleurodelinae</taxon>
        <taxon>Pleurodeles</taxon>
    </lineage>
</organism>
<gene>
    <name evidence="2" type="ORF">NDU88_002041</name>
</gene>
<feature type="chain" id="PRO_5044000956" evidence="1">
    <location>
        <begin position="23"/>
        <end position="230"/>
    </location>
</feature>
<evidence type="ECO:0000313" key="3">
    <source>
        <dbReference type="Proteomes" id="UP001066276"/>
    </source>
</evidence>
<evidence type="ECO:0000313" key="2">
    <source>
        <dbReference type="EMBL" id="KAJ1214422.1"/>
    </source>
</evidence>
<keyword evidence="3" id="KW-1185">Reference proteome</keyword>
<name>A0AAV7WNG6_PLEWA</name>
<proteinExistence type="predicted"/>
<evidence type="ECO:0000256" key="1">
    <source>
        <dbReference type="SAM" id="SignalP"/>
    </source>
</evidence>
<protein>
    <submittedName>
        <fullName evidence="2">Uncharacterized protein</fullName>
    </submittedName>
</protein>
<keyword evidence="1" id="KW-0732">Signal</keyword>
<dbReference type="EMBL" id="JANPWB010000001">
    <property type="protein sequence ID" value="KAJ1214422.1"/>
    <property type="molecule type" value="Genomic_DNA"/>
</dbReference>
<dbReference type="Proteomes" id="UP001066276">
    <property type="component" value="Chromosome 1_1"/>
</dbReference>
<sequence length="230" mass="26506">MIWAGFCFWVVGSGMRIEKTAAQQGSAKRDALSPLAARYDYGRPLWFWCPAVNKAQNKSRATRFLATMIKDVALLDPWCETRWWLRASSGRRLPHPSRLLFGIRASRLLTEADYAEGERRCTWGYFCCDFFVPCFLLLPGEPRRPYELLQLQRSQRRLPGGFFFSSSSQPQHGQQALMARRLRMAADKNSGRRTGDLLTPRFFPGEYIQERQCWQCWEASYFKSPGSPGG</sequence>
<accession>A0AAV7WNG6</accession>
<reference evidence="2" key="1">
    <citation type="journal article" date="2022" name="bioRxiv">
        <title>Sequencing and chromosome-scale assembly of the giantPleurodeles waltlgenome.</title>
        <authorList>
            <person name="Brown T."/>
            <person name="Elewa A."/>
            <person name="Iarovenko S."/>
            <person name="Subramanian E."/>
            <person name="Araus A.J."/>
            <person name="Petzold A."/>
            <person name="Susuki M."/>
            <person name="Suzuki K.-i.T."/>
            <person name="Hayashi T."/>
            <person name="Toyoda A."/>
            <person name="Oliveira C."/>
            <person name="Osipova E."/>
            <person name="Leigh N.D."/>
            <person name="Simon A."/>
            <person name="Yun M.H."/>
        </authorList>
    </citation>
    <scope>NUCLEOTIDE SEQUENCE</scope>
    <source>
        <strain evidence="2">20211129_DDA</strain>
        <tissue evidence="2">Liver</tissue>
    </source>
</reference>
<dbReference type="AlphaFoldDB" id="A0AAV7WNG6"/>
<feature type="signal peptide" evidence="1">
    <location>
        <begin position="1"/>
        <end position="22"/>
    </location>
</feature>